<gene>
    <name evidence="1" type="ORF">PROFUN_11323</name>
</gene>
<dbReference type="Proteomes" id="UP000241769">
    <property type="component" value="Unassembled WGS sequence"/>
</dbReference>
<dbReference type="AlphaFoldDB" id="A0A2P6NAA8"/>
<name>A0A2P6NAA8_9EUKA</name>
<sequence length="73" mass="8118">RENFMAHSGVLLGHQPEKSKQLFARCRKDQVPIYRMKLRTVGIRSKPTPLGGGGALSRVISNDLHTGIMIMSE</sequence>
<reference evidence="1 2" key="1">
    <citation type="journal article" date="2018" name="Genome Biol. Evol.">
        <title>Multiple Roots of Fruiting Body Formation in Amoebozoa.</title>
        <authorList>
            <person name="Hillmann F."/>
            <person name="Forbes G."/>
            <person name="Novohradska S."/>
            <person name="Ferling I."/>
            <person name="Riege K."/>
            <person name="Groth M."/>
            <person name="Westermann M."/>
            <person name="Marz M."/>
            <person name="Spaller T."/>
            <person name="Winckler T."/>
            <person name="Schaap P."/>
            <person name="Glockner G."/>
        </authorList>
    </citation>
    <scope>NUCLEOTIDE SEQUENCE [LARGE SCALE GENOMIC DNA]</scope>
    <source>
        <strain evidence="1 2">Jena</strain>
    </source>
</reference>
<feature type="non-terminal residue" evidence="1">
    <location>
        <position position="1"/>
    </location>
</feature>
<organism evidence="1 2">
    <name type="scientific">Planoprotostelium fungivorum</name>
    <dbReference type="NCBI Taxonomy" id="1890364"/>
    <lineage>
        <taxon>Eukaryota</taxon>
        <taxon>Amoebozoa</taxon>
        <taxon>Evosea</taxon>
        <taxon>Variosea</taxon>
        <taxon>Cavosteliida</taxon>
        <taxon>Cavosteliaceae</taxon>
        <taxon>Planoprotostelium</taxon>
    </lineage>
</organism>
<dbReference type="EMBL" id="MDYQ01000135">
    <property type="protein sequence ID" value="PRP80882.1"/>
    <property type="molecule type" value="Genomic_DNA"/>
</dbReference>
<evidence type="ECO:0000313" key="1">
    <source>
        <dbReference type="EMBL" id="PRP80882.1"/>
    </source>
</evidence>
<accession>A0A2P6NAA8</accession>
<dbReference type="InParanoid" id="A0A2P6NAA8"/>
<protein>
    <submittedName>
        <fullName evidence="1">Uncharacterized protein</fullName>
    </submittedName>
</protein>
<proteinExistence type="predicted"/>
<evidence type="ECO:0000313" key="2">
    <source>
        <dbReference type="Proteomes" id="UP000241769"/>
    </source>
</evidence>
<keyword evidence="2" id="KW-1185">Reference proteome</keyword>
<comment type="caution">
    <text evidence="1">The sequence shown here is derived from an EMBL/GenBank/DDBJ whole genome shotgun (WGS) entry which is preliminary data.</text>
</comment>